<evidence type="ECO:0000256" key="3">
    <source>
        <dbReference type="ARBA" id="ARBA00022771"/>
    </source>
</evidence>
<comment type="subcellular location">
    <subcellularLocation>
        <location evidence="1">Nucleus</location>
    </subcellularLocation>
</comment>
<keyword evidence="4" id="KW-0862">Zinc</keyword>
<evidence type="ECO:0000313" key="9">
    <source>
        <dbReference type="Proteomes" id="UP000291343"/>
    </source>
</evidence>
<dbReference type="Pfam" id="PF14766">
    <property type="entry name" value="RPA_interact_N"/>
    <property type="match status" value="1"/>
</dbReference>
<feature type="domain" description="RPA-interacting protein C-terminal" evidence="7">
    <location>
        <begin position="144"/>
        <end position="221"/>
    </location>
</feature>
<dbReference type="InterPro" id="IPR028156">
    <property type="entry name" value="RIP"/>
</dbReference>
<reference evidence="8 9" key="1">
    <citation type="journal article" date="2017" name="Gigascience">
        <title>Genome sequence of the small brown planthopper, Laodelphax striatellus.</title>
        <authorList>
            <person name="Zhu J."/>
            <person name="Jiang F."/>
            <person name="Wang X."/>
            <person name="Yang P."/>
            <person name="Bao Y."/>
            <person name="Zhao W."/>
            <person name="Wang W."/>
            <person name="Lu H."/>
            <person name="Wang Q."/>
            <person name="Cui N."/>
            <person name="Li J."/>
            <person name="Chen X."/>
            <person name="Luo L."/>
            <person name="Yu J."/>
            <person name="Kang L."/>
            <person name="Cui F."/>
        </authorList>
    </citation>
    <scope>NUCLEOTIDE SEQUENCE [LARGE SCALE GENOMIC DNA]</scope>
    <source>
        <strain evidence="8">Lst14</strain>
    </source>
</reference>
<accession>A0A482WLC3</accession>
<keyword evidence="3" id="KW-0863">Zinc-finger</keyword>
<comment type="caution">
    <text evidence="8">The sequence shown here is derived from an EMBL/GenBank/DDBJ whole genome shotgun (WGS) entry which is preliminary data.</text>
</comment>
<dbReference type="GO" id="GO:0008270">
    <property type="term" value="F:zinc ion binding"/>
    <property type="evidence" value="ECO:0007669"/>
    <property type="project" value="UniProtKB-KW"/>
</dbReference>
<dbReference type="InParanoid" id="A0A482WLC3"/>
<dbReference type="GO" id="GO:0006606">
    <property type="term" value="P:protein import into nucleus"/>
    <property type="evidence" value="ECO:0007669"/>
    <property type="project" value="TreeGrafter"/>
</dbReference>
<keyword evidence="9" id="KW-1185">Reference proteome</keyword>
<dbReference type="Proteomes" id="UP000291343">
    <property type="component" value="Unassembled WGS sequence"/>
</dbReference>
<gene>
    <name evidence="8" type="ORF">LSTR_LSTR008884</name>
</gene>
<evidence type="ECO:0000259" key="6">
    <source>
        <dbReference type="Pfam" id="PF14766"/>
    </source>
</evidence>
<evidence type="ECO:0000313" key="8">
    <source>
        <dbReference type="EMBL" id="RZF34345.1"/>
    </source>
</evidence>
<sequence length="225" mass="25418">MMDTLLTSPKANNQKRLEMFKKKFGSPDFKDVLRKRCRDKIKADRGALFNASRLISNSEVLTIMEEMTLEPETKSKTEIEIHSLEAMDVAPQTNISDSLDFDEEEGLEKAYIDDLTEKYFTAMYSKLMAEEMELFDSWLDDKIICPLCQRGVFECSKGLLTCGLCAAQLPWTGSPTRLKDSLNLAVAEHSAVCRSPPCFSIVTYEGTTTELFMNCSSCYHLAQIS</sequence>
<organism evidence="8 9">
    <name type="scientific">Laodelphax striatellus</name>
    <name type="common">Small brown planthopper</name>
    <name type="synonym">Delphax striatella</name>
    <dbReference type="NCBI Taxonomy" id="195883"/>
    <lineage>
        <taxon>Eukaryota</taxon>
        <taxon>Metazoa</taxon>
        <taxon>Ecdysozoa</taxon>
        <taxon>Arthropoda</taxon>
        <taxon>Hexapoda</taxon>
        <taxon>Insecta</taxon>
        <taxon>Pterygota</taxon>
        <taxon>Neoptera</taxon>
        <taxon>Paraneoptera</taxon>
        <taxon>Hemiptera</taxon>
        <taxon>Auchenorrhyncha</taxon>
        <taxon>Fulgoroidea</taxon>
        <taxon>Delphacidae</taxon>
        <taxon>Criomorphinae</taxon>
        <taxon>Laodelphax</taxon>
    </lineage>
</organism>
<dbReference type="STRING" id="195883.A0A482WLC3"/>
<dbReference type="OrthoDB" id="435311at2759"/>
<protein>
    <recommendedName>
        <fullName evidence="10">RPA-interacting protein C-terminal domain-containing protein</fullName>
    </recommendedName>
</protein>
<keyword evidence="5" id="KW-0539">Nucleus</keyword>
<evidence type="ECO:0000256" key="4">
    <source>
        <dbReference type="ARBA" id="ARBA00022833"/>
    </source>
</evidence>
<evidence type="ECO:0000256" key="5">
    <source>
        <dbReference type="ARBA" id="ARBA00023242"/>
    </source>
</evidence>
<evidence type="ECO:0000256" key="2">
    <source>
        <dbReference type="ARBA" id="ARBA00022723"/>
    </source>
</evidence>
<proteinExistence type="predicted"/>
<dbReference type="FunCoup" id="A0A482WLC3">
    <property type="interactions" value="878"/>
</dbReference>
<dbReference type="AlphaFoldDB" id="A0A482WLC3"/>
<name>A0A482WLC3_LAOST</name>
<dbReference type="InterPro" id="IPR028158">
    <property type="entry name" value="RPA_interact_N_dom"/>
</dbReference>
<dbReference type="GO" id="GO:0005634">
    <property type="term" value="C:nucleus"/>
    <property type="evidence" value="ECO:0007669"/>
    <property type="project" value="UniProtKB-SubCell"/>
</dbReference>
<dbReference type="Pfam" id="PF14768">
    <property type="entry name" value="RPA_interact_C"/>
    <property type="match status" value="1"/>
</dbReference>
<dbReference type="InterPro" id="IPR028159">
    <property type="entry name" value="RPA_interact_C_dom"/>
</dbReference>
<dbReference type="PANTHER" id="PTHR31742">
    <property type="entry name" value="RPA-INTERACTING PROTEIN RPAIN"/>
    <property type="match status" value="1"/>
</dbReference>
<feature type="domain" description="RPA-interacting protein N-terminal" evidence="6">
    <location>
        <begin position="19"/>
        <end position="53"/>
    </location>
</feature>
<evidence type="ECO:0000256" key="1">
    <source>
        <dbReference type="ARBA" id="ARBA00004123"/>
    </source>
</evidence>
<keyword evidence="2" id="KW-0479">Metal-binding</keyword>
<dbReference type="PANTHER" id="PTHR31742:SF1">
    <property type="entry name" value="RPA-INTERACTING PROTEIN"/>
    <property type="match status" value="1"/>
</dbReference>
<evidence type="ECO:0000259" key="7">
    <source>
        <dbReference type="Pfam" id="PF14768"/>
    </source>
</evidence>
<evidence type="ECO:0008006" key="10">
    <source>
        <dbReference type="Google" id="ProtNLM"/>
    </source>
</evidence>
<dbReference type="EMBL" id="QKKF02031779">
    <property type="protein sequence ID" value="RZF34345.1"/>
    <property type="molecule type" value="Genomic_DNA"/>
</dbReference>